<keyword evidence="3" id="KW-1185">Reference proteome</keyword>
<protein>
    <recommendedName>
        <fullName evidence="4">Ig-like domain-containing protein</fullName>
    </recommendedName>
</protein>
<keyword evidence="1" id="KW-0732">Signal</keyword>
<comment type="caution">
    <text evidence="2">The sequence shown here is derived from an EMBL/GenBank/DDBJ whole genome shotgun (WGS) entry which is preliminary data.</text>
</comment>
<evidence type="ECO:0000313" key="2">
    <source>
        <dbReference type="EMBL" id="PSK95167.1"/>
    </source>
</evidence>
<evidence type="ECO:0000256" key="1">
    <source>
        <dbReference type="SAM" id="SignalP"/>
    </source>
</evidence>
<name>A0A2P8DDB7_9BACT</name>
<gene>
    <name evidence="2" type="ORF">B0I18_1011332</name>
</gene>
<dbReference type="EMBL" id="PYGD01000001">
    <property type="protein sequence ID" value="PSK95167.1"/>
    <property type="molecule type" value="Genomic_DNA"/>
</dbReference>
<dbReference type="AlphaFoldDB" id="A0A2P8DDB7"/>
<proteinExistence type="predicted"/>
<reference evidence="2 3" key="1">
    <citation type="submission" date="2018-03" db="EMBL/GenBank/DDBJ databases">
        <title>Genomic Encyclopedia of Type Strains, Phase III (KMG-III): the genomes of soil and plant-associated and newly described type strains.</title>
        <authorList>
            <person name="Whitman W."/>
        </authorList>
    </citation>
    <scope>NUCLEOTIDE SEQUENCE [LARGE SCALE GENOMIC DNA]</scope>
    <source>
        <strain evidence="2 3">CGMCC 1.12700</strain>
    </source>
</reference>
<feature type="signal peptide" evidence="1">
    <location>
        <begin position="1"/>
        <end position="30"/>
    </location>
</feature>
<dbReference type="Proteomes" id="UP000240572">
    <property type="component" value="Unassembled WGS sequence"/>
</dbReference>
<feature type="chain" id="PRO_5015169161" description="Ig-like domain-containing protein" evidence="1">
    <location>
        <begin position="31"/>
        <end position="156"/>
    </location>
</feature>
<organism evidence="2 3">
    <name type="scientific">Taibaiella chishuiensis</name>
    <dbReference type="NCBI Taxonomy" id="1434707"/>
    <lineage>
        <taxon>Bacteria</taxon>
        <taxon>Pseudomonadati</taxon>
        <taxon>Bacteroidota</taxon>
        <taxon>Chitinophagia</taxon>
        <taxon>Chitinophagales</taxon>
        <taxon>Chitinophagaceae</taxon>
        <taxon>Taibaiella</taxon>
    </lineage>
</organism>
<sequence length="156" mass="16403">MVLTKHLILFVMKKILMCAALAVATVHAHAALFVNNNTNCDVSLEVYASDANDPQVCAYFTWFKVPSHSSQAYNNPAALNWAGWLKTANGLNTPVGPMLASGTWDAASANRFPAPPEVGRPGSCAPGTLLTVPAGSCGYTISWINVGGGNVLVDIN</sequence>
<evidence type="ECO:0000313" key="3">
    <source>
        <dbReference type="Proteomes" id="UP000240572"/>
    </source>
</evidence>
<evidence type="ECO:0008006" key="4">
    <source>
        <dbReference type="Google" id="ProtNLM"/>
    </source>
</evidence>
<accession>A0A2P8DDB7</accession>